<dbReference type="InterPro" id="IPR029044">
    <property type="entry name" value="Nucleotide-diphossugar_trans"/>
</dbReference>
<dbReference type="InterPro" id="IPR001173">
    <property type="entry name" value="Glyco_trans_2-like"/>
</dbReference>
<dbReference type="Proteomes" id="UP000515135">
    <property type="component" value="Unplaced"/>
</dbReference>
<dbReference type="PANTHER" id="PTHR15046:SF3">
    <property type="entry name" value="BETA-1,4 N-ACETYLGALACTOSAMINYLTRANSFERASE 2-LIKE"/>
    <property type="match status" value="1"/>
</dbReference>
<dbReference type="KEGG" id="bbel:109463753"/>
<dbReference type="Gene3D" id="3.90.550.10">
    <property type="entry name" value="Spore Coat Polysaccharide Biosynthesis Protein SpsA, Chain A"/>
    <property type="match status" value="1"/>
</dbReference>
<proteinExistence type="predicted"/>
<reference evidence="3" key="1">
    <citation type="submission" date="2025-08" db="UniProtKB">
        <authorList>
            <consortium name="RefSeq"/>
        </authorList>
    </citation>
    <scope>IDENTIFICATION</scope>
    <source>
        <tissue evidence="3">Gonad</tissue>
    </source>
</reference>
<dbReference type="CDD" id="cd00761">
    <property type="entry name" value="Glyco_tranf_GTA_type"/>
    <property type="match status" value="1"/>
</dbReference>
<dbReference type="OrthoDB" id="2139606at2759"/>
<evidence type="ECO:0000313" key="2">
    <source>
        <dbReference type="Proteomes" id="UP000515135"/>
    </source>
</evidence>
<dbReference type="Pfam" id="PF00535">
    <property type="entry name" value="Glycos_transf_2"/>
    <property type="match status" value="1"/>
</dbReference>
<accession>A0A6P4XVN0</accession>
<dbReference type="AlphaFoldDB" id="A0A6P4XVN0"/>
<organism evidence="2 3">
    <name type="scientific">Branchiostoma belcheri</name>
    <name type="common">Amphioxus</name>
    <dbReference type="NCBI Taxonomy" id="7741"/>
    <lineage>
        <taxon>Eukaryota</taxon>
        <taxon>Metazoa</taxon>
        <taxon>Chordata</taxon>
        <taxon>Cephalochordata</taxon>
        <taxon>Leptocardii</taxon>
        <taxon>Amphioxiformes</taxon>
        <taxon>Branchiostomatidae</taxon>
        <taxon>Branchiostoma</taxon>
    </lineage>
</organism>
<protein>
    <submittedName>
        <fullName evidence="3">Beta-1,4 N-acetylgalactosaminyltransferase 2-like</fullName>
    </submittedName>
</protein>
<feature type="domain" description="Glycosyltransferase 2-like" evidence="1">
    <location>
        <begin position="114"/>
        <end position="219"/>
    </location>
</feature>
<dbReference type="RefSeq" id="XP_019616158.1">
    <property type="nucleotide sequence ID" value="XM_019760599.1"/>
</dbReference>
<evidence type="ECO:0000259" key="1">
    <source>
        <dbReference type="Pfam" id="PF00535"/>
    </source>
</evidence>
<keyword evidence="2" id="KW-1185">Reference proteome</keyword>
<dbReference type="GeneID" id="109463753"/>
<gene>
    <name evidence="3" type="primary">LOC109463753</name>
</gene>
<evidence type="ECO:0000313" key="3">
    <source>
        <dbReference type="RefSeq" id="XP_019616158.1"/>
    </source>
</evidence>
<dbReference type="SUPFAM" id="SSF53448">
    <property type="entry name" value="Nucleotide-diphospho-sugar transferases"/>
    <property type="match status" value="1"/>
</dbReference>
<dbReference type="PANTHER" id="PTHR15046">
    <property type="entry name" value="GLYCO_TRANS_2-LIKE DOMAIN-CONTAINING PROTEIN"/>
    <property type="match status" value="1"/>
</dbReference>
<sequence>MRLINKVPCDCQIRWHWDYYSTKDWSKKQQQQLDSLKRYQRRQMDANYVFNQVHGMSPISYPAHGVSIRPLQATKLEVDLTYMGSSVKIPIHIQQQRLPWLYEAGSGKFRDRVTVVVKTFLRYTNLRRLIRSIHEFYPGTRIIVADDTPNEFYKVIKGDDVDQFKMPNFTGYFAGRNLGLSQVSTEYFLYTDDDLYLLKQKSDLDYLVSLLDETNFHLVGSLQGNQTKTMGSIFNFKGYGDHTCIERKFGYHSEVPGFPGCFIVDMVTNFFIASTIDVRAVGFDPHPLLSIVGHREFFYSAFGRLRIAVCRNVVYAHERGGDSSFEDYKSHVLDIAEKVVVSFFQEDFFN</sequence>
<name>A0A6P4XVN0_BRABE</name>